<dbReference type="InterPro" id="IPR018228">
    <property type="entry name" value="DNase_TatD-rel_CS"/>
</dbReference>
<gene>
    <name evidence="2" type="ORF">QNJ86_03050</name>
</gene>
<sequence>MPRVRIATGCHPHNAKHYDDALEATLRERLADSRVAAVGEIGLDFHYDFSPRDDQRRAFRRQLQVAKECGMPVILHVREAHDEALAIMREEGWPEAGTLLHCFNLDWETLEPWVEAGCYVAFGGPLTFKKADETREAARQVPLNRLLTETDAPYMTPEPLRGMMCGPEHVVFTAERLAEVRGCAPGVERADFLRTIRGNARDLLDREPTAWQREAAASFYAAAFDAVQGDESPCGAADAVPDAATDEL</sequence>
<comment type="caution">
    <text evidence="2">The sequence shown here is derived from an EMBL/GenBank/DDBJ whole genome shotgun (WGS) entry which is preliminary data.</text>
</comment>
<evidence type="ECO:0000256" key="1">
    <source>
        <dbReference type="ARBA" id="ARBA00022801"/>
    </source>
</evidence>
<dbReference type="SUPFAM" id="SSF51556">
    <property type="entry name" value="Metallo-dependent hydrolases"/>
    <property type="match status" value="1"/>
</dbReference>
<dbReference type="InterPro" id="IPR001130">
    <property type="entry name" value="TatD-like"/>
</dbReference>
<dbReference type="Proteomes" id="UP001232750">
    <property type="component" value="Unassembled WGS sequence"/>
</dbReference>
<dbReference type="PIRSF" id="PIRSF005902">
    <property type="entry name" value="DNase_TatD"/>
    <property type="match status" value="1"/>
</dbReference>
<dbReference type="Pfam" id="PF01026">
    <property type="entry name" value="TatD_DNase"/>
    <property type="match status" value="1"/>
</dbReference>
<keyword evidence="1 2" id="KW-0378">Hydrolase</keyword>
<accession>A0ABT7DJR8</accession>
<evidence type="ECO:0000313" key="3">
    <source>
        <dbReference type="Proteomes" id="UP001232750"/>
    </source>
</evidence>
<reference evidence="2 3" key="1">
    <citation type="submission" date="2023-05" db="EMBL/GenBank/DDBJ databases">
        <title>Gordonibacter KGMB12511T sp. nov., isolated from faeces of healthy Korean.</title>
        <authorList>
            <person name="Kim H.S."/>
            <person name="Kim J.-S."/>
            <person name="Suh M.K."/>
            <person name="Eom M.K."/>
            <person name="Do H.E."/>
            <person name="Lee J.-S."/>
        </authorList>
    </citation>
    <scope>NUCLEOTIDE SEQUENCE [LARGE SCALE GENOMIC DNA]</scope>
    <source>
        <strain evidence="2 3">KGMB12511</strain>
    </source>
</reference>
<dbReference type="PANTHER" id="PTHR46124">
    <property type="entry name" value="D-AMINOACYL-TRNA DEACYLASE"/>
    <property type="match status" value="1"/>
</dbReference>
<organism evidence="2 3">
    <name type="scientific">Gordonibacter faecis</name>
    <dbReference type="NCBI Taxonomy" id="3047475"/>
    <lineage>
        <taxon>Bacteria</taxon>
        <taxon>Bacillati</taxon>
        <taxon>Actinomycetota</taxon>
        <taxon>Coriobacteriia</taxon>
        <taxon>Eggerthellales</taxon>
        <taxon>Eggerthellaceae</taxon>
        <taxon>Gordonibacter</taxon>
    </lineage>
</organism>
<proteinExistence type="predicted"/>
<dbReference type="RefSeq" id="WP_283831111.1">
    <property type="nucleotide sequence ID" value="NZ_JASJEU010000006.1"/>
</dbReference>
<dbReference type="CDD" id="cd01310">
    <property type="entry name" value="TatD_DNAse"/>
    <property type="match status" value="1"/>
</dbReference>
<dbReference type="GO" id="GO:0016787">
    <property type="term" value="F:hydrolase activity"/>
    <property type="evidence" value="ECO:0007669"/>
    <property type="project" value="UniProtKB-KW"/>
</dbReference>
<keyword evidence="3" id="KW-1185">Reference proteome</keyword>
<dbReference type="InterPro" id="IPR032466">
    <property type="entry name" value="Metal_Hydrolase"/>
</dbReference>
<evidence type="ECO:0000313" key="2">
    <source>
        <dbReference type="EMBL" id="MDJ1649768.1"/>
    </source>
</evidence>
<name>A0ABT7DJR8_9ACTN</name>
<dbReference type="EMBL" id="JASJEU010000006">
    <property type="protein sequence ID" value="MDJ1649768.1"/>
    <property type="molecule type" value="Genomic_DNA"/>
</dbReference>
<protein>
    <submittedName>
        <fullName evidence="2">TatD family hydrolase</fullName>
    </submittedName>
</protein>
<dbReference type="PROSITE" id="PS01090">
    <property type="entry name" value="TATD_2"/>
    <property type="match status" value="1"/>
</dbReference>
<dbReference type="Gene3D" id="3.20.20.140">
    <property type="entry name" value="Metal-dependent hydrolases"/>
    <property type="match status" value="1"/>
</dbReference>
<dbReference type="PANTHER" id="PTHR46124:SF2">
    <property type="entry name" value="D-AMINOACYL-TRNA DEACYLASE"/>
    <property type="match status" value="1"/>
</dbReference>
<dbReference type="PROSITE" id="PS01091">
    <property type="entry name" value="TATD_3"/>
    <property type="match status" value="1"/>
</dbReference>